<dbReference type="Proteomes" id="UP000011668">
    <property type="component" value="Unassembled WGS sequence"/>
</dbReference>
<name>L8WPM4_THACA</name>
<organism evidence="1 2">
    <name type="scientific">Thanatephorus cucumeris (strain AG1-IA)</name>
    <name type="common">Rice sheath blight fungus</name>
    <name type="synonym">Rhizoctonia solani</name>
    <dbReference type="NCBI Taxonomy" id="983506"/>
    <lineage>
        <taxon>Eukaryota</taxon>
        <taxon>Fungi</taxon>
        <taxon>Dikarya</taxon>
        <taxon>Basidiomycota</taxon>
        <taxon>Agaricomycotina</taxon>
        <taxon>Agaricomycetes</taxon>
        <taxon>Cantharellales</taxon>
        <taxon>Ceratobasidiaceae</taxon>
        <taxon>Rhizoctonia</taxon>
        <taxon>Rhizoctonia solani AG-1</taxon>
    </lineage>
</organism>
<evidence type="ECO:0000313" key="1">
    <source>
        <dbReference type="EMBL" id="ELU38269.1"/>
    </source>
</evidence>
<dbReference type="HOGENOM" id="CLU_1696696_0_0_1"/>
<evidence type="ECO:0000313" key="2">
    <source>
        <dbReference type="Proteomes" id="UP000011668"/>
    </source>
</evidence>
<dbReference type="EMBL" id="AFRT01002223">
    <property type="protein sequence ID" value="ELU38269.1"/>
    <property type="molecule type" value="Genomic_DNA"/>
</dbReference>
<keyword evidence="2" id="KW-1185">Reference proteome</keyword>
<protein>
    <submittedName>
        <fullName evidence="1">Uncharacterized protein</fullName>
    </submittedName>
</protein>
<accession>L8WPM4</accession>
<sequence>MRAVLVVSPRSCKRCILPRADWENNLSGTWMNNRGLGDLERKMCTQFTGPDRDTRYLSRHYMCCPRHGNITSRMYKNAPYRADLTELIYINHISRTPPPIILRVQTGTVEACSHVVWGRKRRLQGGLGKRGSGRRNSSRGIDIVRERETCYAHGE</sequence>
<gene>
    <name evidence="1" type="ORF">AG1IA_07695</name>
</gene>
<dbReference type="AlphaFoldDB" id="L8WPM4"/>
<proteinExistence type="predicted"/>
<reference evidence="1 2" key="1">
    <citation type="journal article" date="2013" name="Nat. Commun.">
        <title>The evolution and pathogenic mechanisms of the rice sheath blight pathogen.</title>
        <authorList>
            <person name="Zheng A."/>
            <person name="Lin R."/>
            <person name="Xu L."/>
            <person name="Qin P."/>
            <person name="Tang C."/>
            <person name="Ai P."/>
            <person name="Zhang D."/>
            <person name="Liu Y."/>
            <person name="Sun Z."/>
            <person name="Feng H."/>
            <person name="Wang Y."/>
            <person name="Chen Y."/>
            <person name="Liang X."/>
            <person name="Fu R."/>
            <person name="Li Q."/>
            <person name="Zhang J."/>
            <person name="Yu X."/>
            <person name="Xie Z."/>
            <person name="Ding L."/>
            <person name="Guan P."/>
            <person name="Tang J."/>
            <person name="Liang Y."/>
            <person name="Wang S."/>
            <person name="Deng Q."/>
            <person name="Li S."/>
            <person name="Zhu J."/>
            <person name="Wang L."/>
            <person name="Liu H."/>
            <person name="Li P."/>
        </authorList>
    </citation>
    <scope>NUCLEOTIDE SEQUENCE [LARGE SCALE GENOMIC DNA]</scope>
    <source>
        <strain evidence="2">AG-1 IA</strain>
    </source>
</reference>
<comment type="caution">
    <text evidence="1">The sequence shown here is derived from an EMBL/GenBank/DDBJ whole genome shotgun (WGS) entry which is preliminary data.</text>
</comment>